<accession>A0A6J5JZ51</accession>
<proteinExistence type="predicted"/>
<dbReference type="RefSeq" id="WP_176604909.1">
    <property type="nucleotide sequence ID" value="NZ_LR794158.1"/>
</dbReference>
<evidence type="ECO:0000259" key="2">
    <source>
        <dbReference type="Pfam" id="PF02470"/>
    </source>
</evidence>
<dbReference type="GO" id="GO:0005543">
    <property type="term" value="F:phospholipid binding"/>
    <property type="evidence" value="ECO:0007669"/>
    <property type="project" value="TreeGrafter"/>
</dbReference>
<dbReference type="InterPro" id="IPR003399">
    <property type="entry name" value="Mce/MlaD"/>
</dbReference>
<organism evidence="3 4">
    <name type="scientific">Candidatus Azoamicus ciliaticola</name>
    <dbReference type="NCBI Taxonomy" id="2652803"/>
    <lineage>
        <taxon>Bacteria</taxon>
        <taxon>Pseudomonadati</taxon>
        <taxon>Pseudomonadota</taxon>
        <taxon>Gammaproteobacteria</taxon>
        <taxon>Candidatus Azoamicaceae</taxon>
        <taxon>Candidatus Azoamicus</taxon>
    </lineage>
</organism>
<name>A0A6J5JZ51_9GAMM</name>
<dbReference type="PANTHER" id="PTHR33371:SF4">
    <property type="entry name" value="INTERMEMBRANE PHOSPHOLIPID TRANSPORT SYSTEM BINDING PROTEIN MLAD"/>
    <property type="match status" value="1"/>
</dbReference>
<keyword evidence="1" id="KW-0472">Membrane</keyword>
<reference evidence="3 4" key="1">
    <citation type="submission" date="2020-04" db="EMBL/GenBank/DDBJ databases">
        <authorList>
            <person name="Graf S J."/>
        </authorList>
    </citation>
    <scope>NUCLEOTIDE SEQUENCE [LARGE SCALE GENOMIC DNA]</scope>
    <source>
        <strain evidence="3">1</strain>
    </source>
</reference>
<protein>
    <submittedName>
        <fullName evidence="3">Putative phospholipid ABC transporter-binding protein MlaD</fullName>
    </submittedName>
</protein>
<dbReference type="EMBL" id="LR794158">
    <property type="protein sequence ID" value="CAB3976379.1"/>
    <property type="molecule type" value="Genomic_DNA"/>
</dbReference>
<evidence type="ECO:0000313" key="3">
    <source>
        <dbReference type="EMBL" id="CAB3976379.1"/>
    </source>
</evidence>
<dbReference type="KEGG" id="acil:ESZ_00173"/>
<dbReference type="NCBIfam" id="TIGR04430">
    <property type="entry name" value="OM_asym_MlaD"/>
    <property type="match status" value="1"/>
</dbReference>
<dbReference type="InterPro" id="IPR030970">
    <property type="entry name" value="ABC_MlaD"/>
</dbReference>
<dbReference type="Pfam" id="PF02470">
    <property type="entry name" value="MlaD"/>
    <property type="match status" value="1"/>
</dbReference>
<evidence type="ECO:0000313" key="4">
    <source>
        <dbReference type="Proteomes" id="UP000509549"/>
    </source>
</evidence>
<feature type="domain" description="Mce/MlaD" evidence="2">
    <location>
        <begin position="39"/>
        <end position="119"/>
    </location>
</feature>
<dbReference type="AlphaFoldDB" id="A0A6J5JZ51"/>
<gene>
    <name evidence="3" type="primary">mlaD</name>
    <name evidence="3" type="ORF">ESZ_00173</name>
</gene>
<dbReference type="InterPro" id="IPR052336">
    <property type="entry name" value="MlaD_Phospholipid_Transporter"/>
</dbReference>
<dbReference type="Proteomes" id="UP000509549">
    <property type="component" value="Chromosome"/>
</dbReference>
<sequence>MTKYKTEFFVGIFVLLGIISMLIIITQITDLKNIYIKENTYTIKAIFKNIGNLKKKARVTIGGVKIGSVSKIELKKSEENEYYPQVELSINCNYKNIPIDSSINILMSSLLGDSYIQIEIGNEEIFLKDGDIVTLTTQALIIEEIISKLAFNK</sequence>
<keyword evidence="1" id="KW-1133">Transmembrane helix</keyword>
<dbReference type="GO" id="GO:0005548">
    <property type="term" value="F:phospholipid transporter activity"/>
    <property type="evidence" value="ECO:0007669"/>
    <property type="project" value="TreeGrafter"/>
</dbReference>
<keyword evidence="4" id="KW-1185">Reference proteome</keyword>
<feature type="transmembrane region" description="Helical" evidence="1">
    <location>
        <begin position="6"/>
        <end position="25"/>
    </location>
</feature>
<evidence type="ECO:0000256" key="1">
    <source>
        <dbReference type="SAM" id="Phobius"/>
    </source>
</evidence>
<keyword evidence="1" id="KW-0812">Transmembrane</keyword>
<dbReference type="PANTHER" id="PTHR33371">
    <property type="entry name" value="INTERMEMBRANE PHOSPHOLIPID TRANSPORT SYSTEM BINDING PROTEIN MLAD-RELATED"/>
    <property type="match status" value="1"/>
</dbReference>